<name>A0A4Q5LU60_9BACT</name>
<evidence type="ECO:0000256" key="1">
    <source>
        <dbReference type="ARBA" id="ARBA00022801"/>
    </source>
</evidence>
<accession>A0A4Q5LU60</accession>
<dbReference type="AlphaFoldDB" id="A0A4Q5LU60"/>
<dbReference type="InterPro" id="IPR011042">
    <property type="entry name" value="6-blade_b-propeller_TolB-like"/>
</dbReference>
<dbReference type="OrthoDB" id="241638at2"/>
<feature type="domain" description="SMP-30/Gluconolactonase/LRE-like region" evidence="2">
    <location>
        <begin position="46"/>
        <end position="289"/>
    </location>
</feature>
<dbReference type="InterPro" id="IPR051262">
    <property type="entry name" value="SMP-30/CGR1_Lactonase"/>
</dbReference>
<dbReference type="EMBL" id="SEWF01000055">
    <property type="protein sequence ID" value="RYU93142.1"/>
    <property type="molecule type" value="Genomic_DNA"/>
</dbReference>
<gene>
    <name evidence="3" type="ORF">EWM59_23665</name>
</gene>
<sequence>MKNNTKQMAVIWVCFILSITMKGFSQQSGIIAEGAKPQLVSNEFSFTEGPAVDKNGNVFFTDQPNNKIWKYDTDGKLSVFMDNAGRSNGTYFDKKGNLITCADEHNEIWSISPDKKVTVLLKGYNGHIFNGPNDLWIDKKGGMYFTDPYFQRDYWERKSPDPEMKGEKLYYLPKGKSEAILVDPEIKKPNGLIGTPDNKYLYVSDMGNRAIVRYDINADGSLTNKKEFAKDLSDGMTIDNQGNVYLAGRGVTVYNPEGKKIEQIEVPAKWTANVCFGGKNLDTLFITASESVFVLPMKVKGVR</sequence>
<dbReference type="InterPro" id="IPR013658">
    <property type="entry name" value="SGL"/>
</dbReference>
<dbReference type="PANTHER" id="PTHR47572">
    <property type="entry name" value="LIPOPROTEIN-RELATED"/>
    <property type="match status" value="1"/>
</dbReference>
<dbReference type="SUPFAM" id="SSF63829">
    <property type="entry name" value="Calcium-dependent phosphotriesterase"/>
    <property type="match status" value="1"/>
</dbReference>
<reference evidence="3 4" key="1">
    <citation type="submission" date="2019-02" db="EMBL/GenBank/DDBJ databases">
        <title>Bacterial novel species Emticicia sp. 17J42-9 isolated from soil.</title>
        <authorList>
            <person name="Jung H.-Y."/>
        </authorList>
    </citation>
    <scope>NUCLEOTIDE SEQUENCE [LARGE SCALE GENOMIC DNA]</scope>
    <source>
        <strain evidence="3 4">17J42-9</strain>
    </source>
</reference>
<dbReference type="GO" id="GO:0016787">
    <property type="term" value="F:hydrolase activity"/>
    <property type="evidence" value="ECO:0007669"/>
    <property type="project" value="UniProtKB-KW"/>
</dbReference>
<keyword evidence="1" id="KW-0378">Hydrolase</keyword>
<evidence type="ECO:0000259" key="2">
    <source>
        <dbReference type="Pfam" id="PF08450"/>
    </source>
</evidence>
<organism evidence="3 4">
    <name type="scientific">Emticicia agri</name>
    <dbReference type="NCBI Taxonomy" id="2492393"/>
    <lineage>
        <taxon>Bacteria</taxon>
        <taxon>Pseudomonadati</taxon>
        <taxon>Bacteroidota</taxon>
        <taxon>Cytophagia</taxon>
        <taxon>Cytophagales</taxon>
        <taxon>Leadbetterellaceae</taxon>
        <taxon>Emticicia</taxon>
    </lineage>
</organism>
<comment type="caution">
    <text evidence="3">The sequence shown here is derived from an EMBL/GenBank/DDBJ whole genome shotgun (WGS) entry which is preliminary data.</text>
</comment>
<protein>
    <submittedName>
        <fullName evidence="3">SMP-30/gluconolactonase/LRE family protein</fullName>
    </submittedName>
</protein>
<dbReference type="Pfam" id="PF08450">
    <property type="entry name" value="SGL"/>
    <property type="match status" value="1"/>
</dbReference>
<evidence type="ECO:0000313" key="4">
    <source>
        <dbReference type="Proteomes" id="UP000293162"/>
    </source>
</evidence>
<evidence type="ECO:0000313" key="3">
    <source>
        <dbReference type="EMBL" id="RYU93142.1"/>
    </source>
</evidence>
<dbReference type="PANTHER" id="PTHR47572:SF4">
    <property type="entry name" value="LACTONASE DRP35"/>
    <property type="match status" value="1"/>
</dbReference>
<keyword evidence="4" id="KW-1185">Reference proteome</keyword>
<dbReference type="Gene3D" id="2.120.10.30">
    <property type="entry name" value="TolB, C-terminal domain"/>
    <property type="match status" value="1"/>
</dbReference>
<dbReference type="Proteomes" id="UP000293162">
    <property type="component" value="Unassembled WGS sequence"/>
</dbReference>
<proteinExistence type="predicted"/>